<dbReference type="EMBL" id="KN832890">
    <property type="protein sequence ID" value="KIM94390.1"/>
    <property type="molecule type" value="Genomic_DNA"/>
</dbReference>
<evidence type="ECO:0000259" key="5">
    <source>
        <dbReference type="PROSITE" id="PS51891"/>
    </source>
</evidence>
<name>A0A0C3GE10_OIDMZ</name>
<evidence type="ECO:0000256" key="4">
    <source>
        <dbReference type="ARBA" id="ARBA00023239"/>
    </source>
</evidence>
<gene>
    <name evidence="6" type="ORF">OIDMADRAFT_21407</name>
</gene>
<feature type="domain" description="CENP-V/GFA" evidence="5">
    <location>
        <begin position="9"/>
        <end position="128"/>
    </location>
</feature>
<dbReference type="InParanoid" id="A0A0C3GE10"/>
<evidence type="ECO:0000313" key="7">
    <source>
        <dbReference type="Proteomes" id="UP000054321"/>
    </source>
</evidence>
<dbReference type="PANTHER" id="PTHR33337:SF33">
    <property type="entry name" value="CENP-V_GFA DOMAIN-CONTAINING PROTEIN"/>
    <property type="match status" value="1"/>
</dbReference>
<keyword evidence="7" id="KW-1185">Reference proteome</keyword>
<dbReference type="Pfam" id="PF04828">
    <property type="entry name" value="GFA"/>
    <property type="match status" value="1"/>
</dbReference>
<evidence type="ECO:0000256" key="3">
    <source>
        <dbReference type="ARBA" id="ARBA00022833"/>
    </source>
</evidence>
<dbReference type="InterPro" id="IPR006913">
    <property type="entry name" value="CENP-V/GFA"/>
</dbReference>
<evidence type="ECO:0000313" key="6">
    <source>
        <dbReference type="EMBL" id="KIM94390.1"/>
    </source>
</evidence>
<evidence type="ECO:0000256" key="2">
    <source>
        <dbReference type="ARBA" id="ARBA00022723"/>
    </source>
</evidence>
<evidence type="ECO:0000256" key="1">
    <source>
        <dbReference type="ARBA" id="ARBA00005495"/>
    </source>
</evidence>
<protein>
    <recommendedName>
        <fullName evidence="5">CENP-V/GFA domain-containing protein</fullName>
    </recommendedName>
</protein>
<dbReference type="InterPro" id="IPR011057">
    <property type="entry name" value="Mss4-like_sf"/>
</dbReference>
<proteinExistence type="inferred from homology"/>
<comment type="similarity">
    <text evidence="1">Belongs to the Gfa family.</text>
</comment>
<dbReference type="GO" id="GO:0016846">
    <property type="term" value="F:carbon-sulfur lyase activity"/>
    <property type="evidence" value="ECO:0007669"/>
    <property type="project" value="InterPro"/>
</dbReference>
<reference evidence="6 7" key="1">
    <citation type="submission" date="2014-04" db="EMBL/GenBank/DDBJ databases">
        <authorList>
            <consortium name="DOE Joint Genome Institute"/>
            <person name="Kuo A."/>
            <person name="Martino E."/>
            <person name="Perotto S."/>
            <person name="Kohler A."/>
            <person name="Nagy L.G."/>
            <person name="Floudas D."/>
            <person name="Copeland A."/>
            <person name="Barry K.W."/>
            <person name="Cichocki N."/>
            <person name="Veneault-Fourrey C."/>
            <person name="LaButti K."/>
            <person name="Lindquist E.A."/>
            <person name="Lipzen A."/>
            <person name="Lundell T."/>
            <person name="Morin E."/>
            <person name="Murat C."/>
            <person name="Sun H."/>
            <person name="Tunlid A."/>
            <person name="Henrissat B."/>
            <person name="Grigoriev I.V."/>
            <person name="Hibbett D.S."/>
            <person name="Martin F."/>
            <person name="Nordberg H.P."/>
            <person name="Cantor M.N."/>
            <person name="Hua S.X."/>
        </authorList>
    </citation>
    <scope>NUCLEOTIDE SEQUENCE [LARGE SCALE GENOMIC DNA]</scope>
    <source>
        <strain evidence="6 7">Zn</strain>
    </source>
</reference>
<reference evidence="7" key="2">
    <citation type="submission" date="2015-01" db="EMBL/GenBank/DDBJ databases">
        <title>Evolutionary Origins and Diversification of the Mycorrhizal Mutualists.</title>
        <authorList>
            <consortium name="DOE Joint Genome Institute"/>
            <consortium name="Mycorrhizal Genomics Consortium"/>
            <person name="Kohler A."/>
            <person name="Kuo A."/>
            <person name="Nagy L.G."/>
            <person name="Floudas D."/>
            <person name="Copeland A."/>
            <person name="Barry K.W."/>
            <person name="Cichocki N."/>
            <person name="Veneault-Fourrey C."/>
            <person name="LaButti K."/>
            <person name="Lindquist E.A."/>
            <person name="Lipzen A."/>
            <person name="Lundell T."/>
            <person name="Morin E."/>
            <person name="Murat C."/>
            <person name="Riley R."/>
            <person name="Ohm R."/>
            <person name="Sun H."/>
            <person name="Tunlid A."/>
            <person name="Henrissat B."/>
            <person name="Grigoriev I.V."/>
            <person name="Hibbett D.S."/>
            <person name="Martin F."/>
        </authorList>
    </citation>
    <scope>NUCLEOTIDE SEQUENCE [LARGE SCALE GENOMIC DNA]</scope>
    <source>
        <strain evidence="7">Zn</strain>
    </source>
</reference>
<accession>A0A0C3GE10</accession>
<dbReference type="HOGENOM" id="CLU_055491_6_1_1"/>
<dbReference type="PANTHER" id="PTHR33337">
    <property type="entry name" value="GFA DOMAIN-CONTAINING PROTEIN"/>
    <property type="match status" value="1"/>
</dbReference>
<dbReference type="OrthoDB" id="406544at2759"/>
<organism evidence="6 7">
    <name type="scientific">Oidiodendron maius (strain Zn)</name>
    <dbReference type="NCBI Taxonomy" id="913774"/>
    <lineage>
        <taxon>Eukaryota</taxon>
        <taxon>Fungi</taxon>
        <taxon>Dikarya</taxon>
        <taxon>Ascomycota</taxon>
        <taxon>Pezizomycotina</taxon>
        <taxon>Leotiomycetes</taxon>
        <taxon>Leotiomycetes incertae sedis</taxon>
        <taxon>Myxotrichaceae</taxon>
        <taxon>Oidiodendron</taxon>
    </lineage>
</organism>
<keyword evidence="4" id="KW-0456">Lyase</keyword>
<keyword evidence="3" id="KW-0862">Zinc</keyword>
<dbReference type="GO" id="GO:0046872">
    <property type="term" value="F:metal ion binding"/>
    <property type="evidence" value="ECO:0007669"/>
    <property type="project" value="UniProtKB-KW"/>
</dbReference>
<dbReference type="Gene3D" id="3.90.1590.10">
    <property type="entry name" value="glutathione-dependent formaldehyde- activating enzyme (gfa)"/>
    <property type="match status" value="1"/>
</dbReference>
<dbReference type="Proteomes" id="UP000054321">
    <property type="component" value="Unassembled WGS sequence"/>
</dbReference>
<dbReference type="AlphaFoldDB" id="A0A0C3GE10"/>
<dbReference type="SUPFAM" id="SSF51316">
    <property type="entry name" value="Mss4-like"/>
    <property type="match status" value="1"/>
</dbReference>
<keyword evidence="2" id="KW-0479">Metal-binding</keyword>
<dbReference type="PROSITE" id="PS51891">
    <property type="entry name" value="CENP_V_GFA"/>
    <property type="match status" value="1"/>
</dbReference>
<sequence>MEHDTAFPLEGRCDCKYLIYRMESKPLIVHCCHCRWCQRETGSSFALNAVIESDMVTHVSGQPELIATPSQSGKGQIIARCPNCHVAIWSNYPGGGPFLRFIRVGTLDQPDRFPPDIHIYTASKQPWVALSPNVPQVDEFYELEKYWPMQSLERWNMVKPKVQEHHAKPRLTCT</sequence>